<organism evidence="1">
    <name type="scientific">Planktothricoides raciborskii GIHE-MW2</name>
    <dbReference type="NCBI Taxonomy" id="2792601"/>
    <lineage>
        <taxon>Bacteria</taxon>
        <taxon>Bacillati</taxon>
        <taxon>Cyanobacteriota</taxon>
        <taxon>Cyanophyceae</taxon>
        <taxon>Oscillatoriophycideae</taxon>
        <taxon>Oscillatoriales</taxon>
        <taxon>Oscillatoriaceae</taxon>
        <taxon>Planktothricoides</taxon>
    </lineage>
</organism>
<dbReference type="AlphaFoldDB" id="A0AAU8JDY4"/>
<name>A0AAU8JDY4_9CYAN</name>
<dbReference type="RefSeq" id="WP_354635144.1">
    <property type="nucleotide sequence ID" value="NZ_CP159837.1"/>
</dbReference>
<protein>
    <submittedName>
        <fullName evidence="1">Uncharacterized protein</fullName>
    </submittedName>
</protein>
<proteinExistence type="predicted"/>
<sequence length="47" mass="5159">MLRPYRTDRASSGRSIPGLGLLFLPINYLPECFAPTAPIALRPDSLT</sequence>
<accession>A0AAU8JDY4</accession>
<reference evidence="1" key="1">
    <citation type="submission" date="2024-07" db="EMBL/GenBank/DDBJ databases">
        <authorList>
            <person name="Kim Y.J."/>
            <person name="Jeong J.Y."/>
        </authorList>
    </citation>
    <scope>NUCLEOTIDE SEQUENCE</scope>
    <source>
        <strain evidence="1">GIHE-MW2</strain>
    </source>
</reference>
<dbReference type="EMBL" id="CP159837">
    <property type="protein sequence ID" value="XCM36313.1"/>
    <property type="molecule type" value="Genomic_DNA"/>
</dbReference>
<evidence type="ECO:0000313" key="1">
    <source>
        <dbReference type="EMBL" id="XCM36313.1"/>
    </source>
</evidence>
<gene>
    <name evidence="1" type="ORF">ABWT76_005067</name>
</gene>